<reference evidence="2 3" key="1">
    <citation type="submission" date="2019-01" db="EMBL/GenBank/DDBJ databases">
        <title>Intercellular communication is required for trap formation in the nematode-trapping fungus Duddingtonia flagrans.</title>
        <authorList>
            <person name="Youssar L."/>
            <person name="Wernet V."/>
            <person name="Hensel N."/>
            <person name="Hildebrandt H.-G."/>
            <person name="Fischer R."/>
        </authorList>
    </citation>
    <scope>NUCLEOTIDE SEQUENCE [LARGE SCALE GENOMIC DNA]</scope>
    <source>
        <strain evidence="2 3">CBS H-5679</strain>
    </source>
</reference>
<evidence type="ECO:0000313" key="2">
    <source>
        <dbReference type="EMBL" id="RVD84892.1"/>
    </source>
</evidence>
<dbReference type="RefSeq" id="XP_067490436.1">
    <property type="nucleotide sequence ID" value="XM_067632137.1"/>
</dbReference>
<proteinExistence type="predicted"/>
<evidence type="ECO:0000313" key="3">
    <source>
        <dbReference type="Proteomes" id="UP000283090"/>
    </source>
</evidence>
<feature type="chain" id="PRO_5019316913" evidence="1">
    <location>
        <begin position="19"/>
        <end position="111"/>
    </location>
</feature>
<keyword evidence="3" id="KW-1185">Reference proteome</keyword>
<dbReference type="Proteomes" id="UP000283090">
    <property type="component" value="Unassembled WGS sequence"/>
</dbReference>
<dbReference type="VEuPathDB" id="FungiDB:DFL_003229"/>
<dbReference type="GeneID" id="93585540"/>
<keyword evidence="1" id="KW-0732">Signal</keyword>
<feature type="signal peptide" evidence="1">
    <location>
        <begin position="1"/>
        <end position="18"/>
    </location>
</feature>
<protein>
    <submittedName>
        <fullName evidence="2">Uncharacterized protein</fullName>
    </submittedName>
</protein>
<name>A0A437A199_ARTFL</name>
<comment type="caution">
    <text evidence="2">The sequence shown here is derived from an EMBL/GenBank/DDBJ whole genome shotgun (WGS) entry which is preliminary data.</text>
</comment>
<evidence type="ECO:0000256" key="1">
    <source>
        <dbReference type="SAM" id="SignalP"/>
    </source>
</evidence>
<organism evidence="2 3">
    <name type="scientific">Arthrobotrys flagrans</name>
    <name type="common">Nematode-trapping fungus</name>
    <name type="synonym">Trichothecium flagrans</name>
    <dbReference type="NCBI Taxonomy" id="97331"/>
    <lineage>
        <taxon>Eukaryota</taxon>
        <taxon>Fungi</taxon>
        <taxon>Dikarya</taxon>
        <taxon>Ascomycota</taxon>
        <taxon>Pezizomycotina</taxon>
        <taxon>Orbiliomycetes</taxon>
        <taxon>Orbiliales</taxon>
        <taxon>Orbiliaceae</taxon>
        <taxon>Arthrobotrys</taxon>
    </lineage>
</organism>
<dbReference type="EMBL" id="SAEB01000006">
    <property type="protein sequence ID" value="RVD84892.1"/>
    <property type="molecule type" value="Genomic_DNA"/>
</dbReference>
<gene>
    <name evidence="2" type="ORF">DFL_003229</name>
</gene>
<dbReference type="AlphaFoldDB" id="A0A437A199"/>
<dbReference type="OrthoDB" id="5394791at2759"/>
<accession>A0A437A199</accession>
<sequence>MQLSKLAYLLPLIATVLAAAVPDTNSGVSMVNDEIEVSELEGNIFDKRACSSNKCKCAEGTKAGVYCGRCGAVTSLGSGGINDVYQCASSGECCRYGPRSSCAGSSYTPCG</sequence>